<evidence type="ECO:0008006" key="4">
    <source>
        <dbReference type="Google" id="ProtNLM"/>
    </source>
</evidence>
<evidence type="ECO:0000313" key="3">
    <source>
        <dbReference type="Proteomes" id="UP001500443"/>
    </source>
</evidence>
<comment type="caution">
    <text evidence="2">The sequence shown here is derived from an EMBL/GenBank/DDBJ whole genome shotgun (WGS) entry which is preliminary data.</text>
</comment>
<organism evidence="2 3">
    <name type="scientific">Streptomyces synnematoformans</name>
    <dbReference type="NCBI Taxonomy" id="415721"/>
    <lineage>
        <taxon>Bacteria</taxon>
        <taxon>Bacillati</taxon>
        <taxon>Actinomycetota</taxon>
        <taxon>Actinomycetes</taxon>
        <taxon>Kitasatosporales</taxon>
        <taxon>Streptomycetaceae</taxon>
        <taxon>Streptomyces</taxon>
    </lineage>
</organism>
<accession>A0ABP4K8V6</accession>
<keyword evidence="3" id="KW-1185">Reference proteome</keyword>
<evidence type="ECO:0000313" key="2">
    <source>
        <dbReference type="EMBL" id="GAA1499873.1"/>
    </source>
</evidence>
<reference evidence="3" key="1">
    <citation type="journal article" date="2019" name="Int. J. Syst. Evol. Microbiol.">
        <title>The Global Catalogue of Microorganisms (GCM) 10K type strain sequencing project: providing services to taxonomists for standard genome sequencing and annotation.</title>
        <authorList>
            <consortium name="The Broad Institute Genomics Platform"/>
            <consortium name="The Broad Institute Genome Sequencing Center for Infectious Disease"/>
            <person name="Wu L."/>
            <person name="Ma J."/>
        </authorList>
    </citation>
    <scope>NUCLEOTIDE SEQUENCE [LARGE SCALE GENOMIC DNA]</scope>
    <source>
        <strain evidence="3">JCM 15481</strain>
    </source>
</reference>
<sequence length="248" mass="26354">MTSGIAMAQTLGGGRNGRQPGPGAAAVGVPRGTGARAGLCTGGGSAYLRRMDDVDRAADSDAAPPAAASDPPERPLLLLDVDGPLNPYAAGAQPPGYGEYVVTGMPAGPLRLWLRPAHGERLLSLPYRLVWATTWMHEANTVIGDRVLGLPPLPVIEWPTMFTTDDPDGLYWKTRHVAAWAAGRTFAWVDDEITAADAEWIAEHHAGEALLRQINPARGLVEEDFEALEAWARELDRGRPGTGPDTPG</sequence>
<feature type="compositionally biased region" description="Low complexity" evidence="1">
    <location>
        <begin position="60"/>
        <end position="70"/>
    </location>
</feature>
<dbReference type="Proteomes" id="UP001500443">
    <property type="component" value="Unassembled WGS sequence"/>
</dbReference>
<evidence type="ECO:0000256" key="1">
    <source>
        <dbReference type="SAM" id="MobiDB-lite"/>
    </source>
</evidence>
<feature type="region of interest" description="Disordered" evidence="1">
    <location>
        <begin position="57"/>
        <end position="76"/>
    </location>
</feature>
<gene>
    <name evidence="2" type="ORF">GCM10009802_54440</name>
</gene>
<dbReference type="EMBL" id="BAAAPF010000262">
    <property type="protein sequence ID" value="GAA1499873.1"/>
    <property type="molecule type" value="Genomic_DNA"/>
</dbReference>
<name>A0ABP4K8V6_9ACTN</name>
<proteinExistence type="predicted"/>
<protein>
    <recommendedName>
        <fullName evidence="4">Secreted protein</fullName>
    </recommendedName>
</protein>
<feature type="compositionally biased region" description="Low complexity" evidence="1">
    <location>
        <begin position="17"/>
        <end position="35"/>
    </location>
</feature>
<feature type="region of interest" description="Disordered" evidence="1">
    <location>
        <begin position="1"/>
        <end position="35"/>
    </location>
</feature>